<gene>
    <name evidence="1" type="ORF">FHS28_002769</name>
</gene>
<comment type="caution">
    <text evidence="1">The sequence shown here is derived from an EMBL/GenBank/DDBJ whole genome shotgun (WGS) entry which is preliminary data.</text>
</comment>
<reference evidence="1 2" key="1">
    <citation type="submission" date="2020-08" db="EMBL/GenBank/DDBJ databases">
        <title>Genomic Encyclopedia of Type Strains, Phase III (KMG-III): the genomes of soil and plant-associated and newly described type strains.</title>
        <authorList>
            <person name="Whitman W."/>
        </authorList>
    </citation>
    <scope>NUCLEOTIDE SEQUENCE [LARGE SCALE GENOMIC DNA]</scope>
    <source>
        <strain evidence="1 2">CECT 7247</strain>
    </source>
</reference>
<dbReference type="RefSeq" id="WP_088451331.1">
    <property type="nucleotide sequence ID" value="NZ_JACHXO010000004.1"/>
</dbReference>
<evidence type="ECO:0000313" key="2">
    <source>
        <dbReference type="Proteomes" id="UP000574369"/>
    </source>
</evidence>
<dbReference type="Proteomes" id="UP000574369">
    <property type="component" value="Unassembled WGS sequence"/>
</dbReference>
<proteinExistence type="predicted"/>
<sequence length="347" mass="38214">MVGSSVKALTLPGDPARLLGRGWDDPVLQQVLSAWPDREYVDDESIEKAVESGRLSLFNSDLGVYLFLTDEDSFASRYGPSKTDGAITVGRVVLFGRFHSNVQPYAGAIFEGVGAQSLFQAWTDAIGEPEWVHNVTGAVRKARWQVTEGVVDVSFAASGECLLVSITPSLSREALTARSAAQQLHAQLLSPDGVLAFLGKPLKSSDLVRSFPLIGYESKLGEAAGYGKMDFSHEYGFELYAAARDELKVATPFDAQPSDLCLSGAKYRTDLDFKCVQWEGPLPFGITFDDGPDTVLAKLGRPADHQDFDEMDGFHRWQFPFYDLHVLYSLAEDRVYRVTLLGRRRGD</sequence>
<organism evidence="1 2">
    <name type="scientific">Roseateles terrae</name>
    <dbReference type="NCBI Taxonomy" id="431060"/>
    <lineage>
        <taxon>Bacteria</taxon>
        <taxon>Pseudomonadati</taxon>
        <taxon>Pseudomonadota</taxon>
        <taxon>Betaproteobacteria</taxon>
        <taxon>Burkholderiales</taxon>
        <taxon>Sphaerotilaceae</taxon>
        <taxon>Roseateles</taxon>
    </lineage>
</organism>
<protein>
    <submittedName>
        <fullName evidence="1">Uncharacterized protein</fullName>
    </submittedName>
</protein>
<accession>A0ABR6GTF0</accession>
<dbReference type="EMBL" id="JACHXO010000004">
    <property type="protein sequence ID" value="MBB3195366.1"/>
    <property type="molecule type" value="Genomic_DNA"/>
</dbReference>
<name>A0ABR6GTF0_9BURK</name>
<evidence type="ECO:0000313" key="1">
    <source>
        <dbReference type="EMBL" id="MBB3195366.1"/>
    </source>
</evidence>
<keyword evidence="2" id="KW-1185">Reference proteome</keyword>